<reference evidence="1" key="1">
    <citation type="journal article" date="2013" name="BMC Genomics">
        <title>Unscrambling butterfly oogenesis.</title>
        <authorList>
            <person name="Carter J.M."/>
            <person name="Baker S.C."/>
            <person name="Pink R."/>
            <person name="Carter D.R."/>
            <person name="Collins A."/>
            <person name="Tomlin J."/>
            <person name="Gibbs M."/>
            <person name="Breuker C.J."/>
        </authorList>
    </citation>
    <scope>NUCLEOTIDE SEQUENCE</scope>
    <source>
        <tissue evidence="1">Ovary</tissue>
    </source>
</reference>
<organism evidence="1">
    <name type="scientific">Pararge aegeria</name>
    <name type="common">speckled wood butterfly</name>
    <dbReference type="NCBI Taxonomy" id="116150"/>
    <lineage>
        <taxon>Eukaryota</taxon>
        <taxon>Metazoa</taxon>
        <taxon>Ecdysozoa</taxon>
        <taxon>Arthropoda</taxon>
        <taxon>Hexapoda</taxon>
        <taxon>Insecta</taxon>
        <taxon>Pterygota</taxon>
        <taxon>Neoptera</taxon>
        <taxon>Endopterygota</taxon>
        <taxon>Lepidoptera</taxon>
        <taxon>Glossata</taxon>
        <taxon>Ditrysia</taxon>
        <taxon>Papilionoidea</taxon>
        <taxon>Nymphalidae</taxon>
        <taxon>Satyrinae</taxon>
        <taxon>Satyrini</taxon>
        <taxon>Parargina</taxon>
        <taxon>Pararge</taxon>
    </lineage>
</organism>
<evidence type="ECO:0000313" key="1">
    <source>
        <dbReference type="EMBL" id="JAA89408.1"/>
    </source>
</evidence>
<feature type="non-terminal residue" evidence="1">
    <location>
        <position position="68"/>
    </location>
</feature>
<proteinExistence type="predicted"/>
<dbReference type="EMBL" id="GAIX01003152">
    <property type="protein sequence ID" value="JAA89408.1"/>
    <property type="molecule type" value="Transcribed_RNA"/>
</dbReference>
<reference evidence="1" key="2">
    <citation type="submission" date="2013-05" db="EMBL/GenBank/DDBJ databases">
        <authorList>
            <person name="Carter J.-M."/>
            <person name="Baker S.C."/>
            <person name="Pink R."/>
            <person name="Carter D.R.F."/>
            <person name="Collins A."/>
            <person name="Tomlin J."/>
            <person name="Gibbs M."/>
            <person name="Breuker C.J."/>
        </authorList>
    </citation>
    <scope>NUCLEOTIDE SEQUENCE</scope>
    <source>
        <tissue evidence="1">Ovary</tissue>
    </source>
</reference>
<dbReference type="AlphaFoldDB" id="S4PHX6"/>
<sequence length="68" mass="7461">SDTFLRLGLLAVACSNGSAYIFSVPYPSSVKASDKNIYKFTPVAELRLSRGKQTVFQATSISWSLQKD</sequence>
<name>S4PHX6_9NEOP</name>
<protein>
    <submittedName>
        <fullName evidence="1">General transcription factor 3C polypeptide 2</fullName>
    </submittedName>
</protein>
<feature type="non-terminal residue" evidence="1">
    <location>
        <position position="1"/>
    </location>
</feature>
<accession>S4PHX6</accession>